<organism evidence="1 2">
    <name type="scientific">Xenoophorus captivus</name>
    <dbReference type="NCBI Taxonomy" id="1517983"/>
    <lineage>
        <taxon>Eukaryota</taxon>
        <taxon>Metazoa</taxon>
        <taxon>Chordata</taxon>
        <taxon>Craniata</taxon>
        <taxon>Vertebrata</taxon>
        <taxon>Euteleostomi</taxon>
        <taxon>Actinopterygii</taxon>
        <taxon>Neopterygii</taxon>
        <taxon>Teleostei</taxon>
        <taxon>Neoteleostei</taxon>
        <taxon>Acanthomorphata</taxon>
        <taxon>Ovalentaria</taxon>
        <taxon>Atherinomorphae</taxon>
        <taxon>Cyprinodontiformes</taxon>
        <taxon>Goodeidae</taxon>
        <taxon>Xenoophorus</taxon>
    </lineage>
</organism>
<dbReference type="EMBL" id="JAHRIN010026506">
    <property type="protein sequence ID" value="MEQ2200774.1"/>
    <property type="molecule type" value="Genomic_DNA"/>
</dbReference>
<sequence>MHSTNLTSIKGVGRTKPSARHVRTWRNFNTTFFSFCFSKAKLQFSAASQSDNIIAENVGNIGICHQKCRKLVWPTMKDQTHVDSQCGTCAAHSSPAMICRLEVLLAVCHKPCREHNKHGEATV</sequence>
<reference evidence="1 2" key="1">
    <citation type="submission" date="2021-06" db="EMBL/GenBank/DDBJ databases">
        <authorList>
            <person name="Palmer J.M."/>
        </authorList>
    </citation>
    <scope>NUCLEOTIDE SEQUENCE [LARGE SCALE GENOMIC DNA]</scope>
    <source>
        <strain evidence="1 2">XC_2019</strain>
        <tissue evidence="1">Muscle</tissue>
    </source>
</reference>
<name>A0ABV0QYE5_9TELE</name>
<gene>
    <name evidence="1" type="ORF">XENOCAPTIV_002914</name>
</gene>
<proteinExistence type="predicted"/>
<dbReference type="Proteomes" id="UP001434883">
    <property type="component" value="Unassembled WGS sequence"/>
</dbReference>
<evidence type="ECO:0000313" key="2">
    <source>
        <dbReference type="Proteomes" id="UP001434883"/>
    </source>
</evidence>
<keyword evidence="2" id="KW-1185">Reference proteome</keyword>
<evidence type="ECO:0000313" key="1">
    <source>
        <dbReference type="EMBL" id="MEQ2200774.1"/>
    </source>
</evidence>
<comment type="caution">
    <text evidence="1">The sequence shown here is derived from an EMBL/GenBank/DDBJ whole genome shotgun (WGS) entry which is preliminary data.</text>
</comment>
<protein>
    <submittedName>
        <fullName evidence="1">Uncharacterized protein</fullName>
    </submittedName>
</protein>
<accession>A0ABV0QYE5</accession>